<comment type="similarity">
    <text evidence="5">Belongs to the copine family.</text>
</comment>
<dbReference type="InterPro" id="IPR037768">
    <property type="entry name" value="C2B_Copine"/>
</dbReference>
<dbReference type="SUPFAM" id="SSF49562">
    <property type="entry name" value="C2 domain (Calcium/lipid-binding domain, CaLB)"/>
    <property type="match status" value="2"/>
</dbReference>
<dbReference type="SUPFAM" id="SSF53300">
    <property type="entry name" value="vWA-like"/>
    <property type="match status" value="1"/>
</dbReference>
<comment type="subunit">
    <text evidence="16">Monomer. Interacts with ERBB2 (preferentially with the tyrosine phosphorylated form); this interaction occurs at the cell membrane and is increased in a growth factor heregulin-dependent manner. Interacts with SHC1; this interaction may mediate the binding of CPNE3 with ERBB2. Interacts with RACK1.</text>
</comment>
<keyword evidence="10" id="KW-0677">Repeat</keyword>
<dbReference type="GO" id="GO:0005886">
    <property type="term" value="C:plasma membrane"/>
    <property type="evidence" value="ECO:0007669"/>
    <property type="project" value="UniProtKB-SubCell"/>
</dbReference>
<feature type="domain" description="C2" evidence="19">
    <location>
        <begin position="1"/>
        <end position="115"/>
    </location>
</feature>
<evidence type="ECO:0000256" key="2">
    <source>
        <dbReference type="ARBA" id="ARBA00004236"/>
    </source>
</evidence>
<dbReference type="FunFam" id="2.60.40.150:FF:000099">
    <property type="entry name" value="Copine 3"/>
    <property type="match status" value="1"/>
</dbReference>
<evidence type="ECO:0000256" key="16">
    <source>
        <dbReference type="ARBA" id="ARBA00065466"/>
    </source>
</evidence>
<dbReference type="InterPro" id="IPR045052">
    <property type="entry name" value="Copine"/>
</dbReference>
<keyword evidence="13" id="KW-0472">Membrane</keyword>
<feature type="domain" description="C2" evidence="19">
    <location>
        <begin position="118"/>
        <end position="245"/>
    </location>
</feature>
<organism evidence="20 21">
    <name type="scientific">Meganyctiphanes norvegica</name>
    <name type="common">Northern krill</name>
    <name type="synonym">Thysanopoda norvegica</name>
    <dbReference type="NCBI Taxonomy" id="48144"/>
    <lineage>
        <taxon>Eukaryota</taxon>
        <taxon>Metazoa</taxon>
        <taxon>Ecdysozoa</taxon>
        <taxon>Arthropoda</taxon>
        <taxon>Crustacea</taxon>
        <taxon>Multicrustacea</taxon>
        <taxon>Malacostraca</taxon>
        <taxon>Eumalacostraca</taxon>
        <taxon>Eucarida</taxon>
        <taxon>Euphausiacea</taxon>
        <taxon>Euphausiidae</taxon>
        <taxon>Meganyctiphanes</taxon>
    </lineage>
</organism>
<evidence type="ECO:0000256" key="13">
    <source>
        <dbReference type="ARBA" id="ARBA00023136"/>
    </source>
</evidence>
<dbReference type="PANTHER" id="PTHR10857">
    <property type="entry name" value="COPINE"/>
    <property type="match status" value="1"/>
</dbReference>
<dbReference type="Gene3D" id="2.60.40.150">
    <property type="entry name" value="C2 domain"/>
    <property type="match status" value="2"/>
</dbReference>
<evidence type="ECO:0000256" key="18">
    <source>
        <dbReference type="ARBA" id="ARBA00076171"/>
    </source>
</evidence>
<keyword evidence="12" id="KW-0965">Cell junction</keyword>
<protein>
    <recommendedName>
        <fullName evidence="17">Copine-3</fullName>
    </recommendedName>
    <alternativeName>
        <fullName evidence="18">Copine III</fullName>
    </alternativeName>
</protein>
<dbReference type="GO" id="GO:0005634">
    <property type="term" value="C:nucleus"/>
    <property type="evidence" value="ECO:0007669"/>
    <property type="project" value="UniProtKB-SubCell"/>
</dbReference>
<dbReference type="GO" id="GO:0071277">
    <property type="term" value="P:cellular response to calcium ion"/>
    <property type="evidence" value="ECO:0007669"/>
    <property type="project" value="TreeGrafter"/>
</dbReference>
<dbReference type="InterPro" id="IPR002035">
    <property type="entry name" value="VWF_A"/>
</dbReference>
<keyword evidence="21" id="KW-1185">Reference proteome</keyword>
<dbReference type="SMART" id="SM00239">
    <property type="entry name" value="C2"/>
    <property type="match status" value="2"/>
</dbReference>
<keyword evidence="8" id="KW-0597">Phosphoprotein</keyword>
<evidence type="ECO:0000256" key="17">
    <source>
        <dbReference type="ARBA" id="ARBA00074834"/>
    </source>
</evidence>
<dbReference type="InterPro" id="IPR036465">
    <property type="entry name" value="vWFA_dom_sf"/>
</dbReference>
<evidence type="ECO:0000313" key="20">
    <source>
        <dbReference type="EMBL" id="CAL4062189.1"/>
    </source>
</evidence>
<keyword evidence="11" id="KW-0106">Calcium</keyword>
<evidence type="ECO:0000256" key="12">
    <source>
        <dbReference type="ARBA" id="ARBA00022949"/>
    </source>
</evidence>
<dbReference type="Pfam" id="PF00168">
    <property type="entry name" value="C2"/>
    <property type="match status" value="2"/>
</dbReference>
<keyword evidence="6" id="KW-1003">Cell membrane</keyword>
<comment type="subcellular location">
    <subcellularLocation>
        <location evidence="3">Cell junction</location>
        <location evidence="3">Focal adhesion</location>
    </subcellularLocation>
    <subcellularLocation>
        <location evidence="2">Cell membrane</location>
    </subcellularLocation>
    <subcellularLocation>
        <location evidence="4">Cytoplasm</location>
    </subcellularLocation>
    <subcellularLocation>
        <location evidence="1">Nucleus</location>
    </subcellularLocation>
</comment>
<evidence type="ECO:0000256" key="4">
    <source>
        <dbReference type="ARBA" id="ARBA00004496"/>
    </source>
</evidence>
<comment type="caution">
    <text evidence="20">The sequence shown here is derived from an EMBL/GenBank/DDBJ whole genome shotgun (WGS) entry which is preliminary data.</text>
</comment>
<proteinExistence type="inferred from homology"/>
<name>A0AAV2PRP1_MEGNR</name>
<keyword evidence="14" id="KW-0539">Nucleus</keyword>
<evidence type="ECO:0000259" key="19">
    <source>
        <dbReference type="PROSITE" id="PS50004"/>
    </source>
</evidence>
<accession>A0AAV2PRP1</accession>
<evidence type="ECO:0000256" key="8">
    <source>
        <dbReference type="ARBA" id="ARBA00022553"/>
    </source>
</evidence>
<dbReference type="GO" id="GO:0046872">
    <property type="term" value="F:metal ion binding"/>
    <property type="evidence" value="ECO:0007669"/>
    <property type="project" value="UniProtKB-KW"/>
</dbReference>
<comment type="function">
    <text evidence="15">Calcium-dependent phospholipid-binding protein that plays a role in ERBB2-mediated tumor cell migration in response to growth factor heregulin stimulation.</text>
</comment>
<dbReference type="GO" id="GO:0005925">
    <property type="term" value="C:focal adhesion"/>
    <property type="evidence" value="ECO:0007669"/>
    <property type="project" value="UniProtKB-SubCell"/>
</dbReference>
<dbReference type="GO" id="GO:0032991">
    <property type="term" value="C:protein-containing complex"/>
    <property type="evidence" value="ECO:0007669"/>
    <property type="project" value="UniProtKB-ARBA"/>
</dbReference>
<sequence>MSAPMSRVEISVSAQNLRDADAFSKSDPVCVLYMKETGQDRFYEVGRTEMIKDNLNPQWVKNFDVEYRFEERQILQFRIYDWDNNSTRSEDQDSLGFVEVSLGEIMGNMGSHCSKSISGGSGNLKMIGEELSTSKEIITMNFIGSGLDKKDFFGKSDPFLIFYRCNEMNVYTGVHKTEFIKNTLDPIWKPIVIPASKLCAGDHDRTIKIECYDWDSDGGHDFIGECYTNVKTLLESGFNNTQQLINPKKKAKKSSYKDSGKLICKGATAHIEPSFLDYIRGGTQIHFTVAVDFTASNGDPRTPGSLHYRQPGVENQYSLAIKAVGEIIQDYDSDKLFPALGFGGRTPPNWEVSHEFYLNGSVDNPYCQGVQGILEAYGRSLATVGLYGPTNFSPVINHVARFAAAHQDGKNYFVLLIITDGIISDLPATKQALVNASNLPMSVIIVGVGKEDFSVMEMLDGDERRLSAGGKYAARDIVQFVELRKHLHQGGGRAVNSNQISQALLAKDILAEIPQQLQSWMKSRNFQPSEPVG</sequence>
<dbReference type="InterPro" id="IPR035892">
    <property type="entry name" value="C2_domain_sf"/>
</dbReference>
<dbReference type="GO" id="GO:0005544">
    <property type="term" value="F:calcium-dependent phospholipid binding"/>
    <property type="evidence" value="ECO:0007669"/>
    <property type="project" value="InterPro"/>
</dbReference>
<evidence type="ECO:0000313" key="21">
    <source>
        <dbReference type="Proteomes" id="UP001497623"/>
    </source>
</evidence>
<dbReference type="Pfam" id="PF07002">
    <property type="entry name" value="Copine"/>
    <property type="match status" value="1"/>
</dbReference>
<dbReference type="InterPro" id="IPR010734">
    <property type="entry name" value="Copine_C"/>
</dbReference>
<dbReference type="AlphaFoldDB" id="A0AAV2PRP1"/>
<dbReference type="Proteomes" id="UP001497623">
    <property type="component" value="Unassembled WGS sequence"/>
</dbReference>
<dbReference type="SMART" id="SM00327">
    <property type="entry name" value="VWA"/>
    <property type="match status" value="1"/>
</dbReference>
<keyword evidence="9" id="KW-0479">Metal-binding</keyword>
<dbReference type="InterPro" id="IPR000008">
    <property type="entry name" value="C2_dom"/>
</dbReference>
<keyword evidence="7" id="KW-0963">Cytoplasm</keyword>
<dbReference type="PROSITE" id="PS50004">
    <property type="entry name" value="C2"/>
    <property type="match status" value="2"/>
</dbReference>
<dbReference type="GO" id="GO:0005737">
    <property type="term" value="C:cytoplasm"/>
    <property type="evidence" value="ECO:0007669"/>
    <property type="project" value="UniProtKB-SubCell"/>
</dbReference>
<evidence type="ECO:0000256" key="5">
    <source>
        <dbReference type="ARBA" id="ARBA00009048"/>
    </source>
</evidence>
<evidence type="ECO:0000256" key="10">
    <source>
        <dbReference type="ARBA" id="ARBA00022737"/>
    </source>
</evidence>
<dbReference type="PANTHER" id="PTHR10857:SF106">
    <property type="entry name" value="C2 DOMAIN-CONTAINING PROTEIN"/>
    <property type="match status" value="1"/>
</dbReference>
<evidence type="ECO:0000256" key="6">
    <source>
        <dbReference type="ARBA" id="ARBA00022475"/>
    </source>
</evidence>
<dbReference type="FunFam" id="2.60.40.150:FF:000042">
    <property type="entry name" value="Copine 3"/>
    <property type="match status" value="1"/>
</dbReference>
<reference evidence="20 21" key="1">
    <citation type="submission" date="2024-05" db="EMBL/GenBank/DDBJ databases">
        <authorList>
            <person name="Wallberg A."/>
        </authorList>
    </citation>
    <scope>NUCLEOTIDE SEQUENCE [LARGE SCALE GENOMIC DNA]</scope>
</reference>
<evidence type="ECO:0000256" key="9">
    <source>
        <dbReference type="ARBA" id="ARBA00022723"/>
    </source>
</evidence>
<dbReference type="CDD" id="cd04047">
    <property type="entry name" value="C2B_Copine"/>
    <property type="match status" value="1"/>
</dbReference>
<evidence type="ECO:0000256" key="11">
    <source>
        <dbReference type="ARBA" id="ARBA00022837"/>
    </source>
</evidence>
<evidence type="ECO:0000256" key="3">
    <source>
        <dbReference type="ARBA" id="ARBA00004246"/>
    </source>
</evidence>
<dbReference type="EMBL" id="CAXKWB010000769">
    <property type="protein sequence ID" value="CAL4062189.1"/>
    <property type="molecule type" value="Genomic_DNA"/>
</dbReference>
<gene>
    <name evidence="20" type="ORF">MNOR_LOCUS2488</name>
</gene>
<evidence type="ECO:0000256" key="1">
    <source>
        <dbReference type="ARBA" id="ARBA00004123"/>
    </source>
</evidence>
<evidence type="ECO:0000256" key="7">
    <source>
        <dbReference type="ARBA" id="ARBA00022490"/>
    </source>
</evidence>
<evidence type="ECO:0000256" key="15">
    <source>
        <dbReference type="ARBA" id="ARBA00058857"/>
    </source>
</evidence>
<dbReference type="CDD" id="cd04048">
    <property type="entry name" value="C2A_Copine"/>
    <property type="match status" value="1"/>
</dbReference>
<evidence type="ECO:0000256" key="14">
    <source>
        <dbReference type="ARBA" id="ARBA00023242"/>
    </source>
</evidence>